<name>A0A2P2PL92_RHIMU</name>
<dbReference type="EMBL" id="GGEC01074905">
    <property type="protein sequence ID" value="MBX55389.1"/>
    <property type="molecule type" value="Transcribed_RNA"/>
</dbReference>
<organism evidence="1">
    <name type="scientific">Rhizophora mucronata</name>
    <name type="common">Asiatic mangrove</name>
    <dbReference type="NCBI Taxonomy" id="61149"/>
    <lineage>
        <taxon>Eukaryota</taxon>
        <taxon>Viridiplantae</taxon>
        <taxon>Streptophyta</taxon>
        <taxon>Embryophyta</taxon>
        <taxon>Tracheophyta</taxon>
        <taxon>Spermatophyta</taxon>
        <taxon>Magnoliopsida</taxon>
        <taxon>eudicotyledons</taxon>
        <taxon>Gunneridae</taxon>
        <taxon>Pentapetalae</taxon>
        <taxon>rosids</taxon>
        <taxon>fabids</taxon>
        <taxon>Malpighiales</taxon>
        <taxon>Rhizophoraceae</taxon>
        <taxon>Rhizophora</taxon>
    </lineage>
</organism>
<protein>
    <submittedName>
        <fullName evidence="1">Uncharacterized protein</fullName>
    </submittedName>
</protein>
<proteinExistence type="predicted"/>
<reference evidence="1" key="1">
    <citation type="submission" date="2018-02" db="EMBL/GenBank/DDBJ databases">
        <title>Rhizophora mucronata_Transcriptome.</title>
        <authorList>
            <person name="Meera S.P."/>
            <person name="Sreeshan A."/>
            <person name="Augustine A."/>
        </authorList>
    </citation>
    <scope>NUCLEOTIDE SEQUENCE</scope>
    <source>
        <tissue evidence="1">Leaf</tissue>
    </source>
</reference>
<accession>A0A2P2PL92</accession>
<sequence>MEKLTRMKTIFISTFQQAGGIIEPEKVSKESNYKFAKRGRHTCSSWWR</sequence>
<evidence type="ECO:0000313" key="1">
    <source>
        <dbReference type="EMBL" id="MBX55389.1"/>
    </source>
</evidence>
<dbReference type="AlphaFoldDB" id="A0A2P2PL92"/>